<feature type="transmembrane region" description="Helical" evidence="1">
    <location>
        <begin position="373"/>
        <end position="392"/>
    </location>
</feature>
<feature type="transmembrane region" description="Helical" evidence="1">
    <location>
        <begin position="404"/>
        <end position="424"/>
    </location>
</feature>
<dbReference type="EMBL" id="JFHK01000019">
    <property type="protein sequence ID" value="OAA29356.1"/>
    <property type="molecule type" value="Genomic_DNA"/>
</dbReference>
<feature type="transmembrane region" description="Helical" evidence="1">
    <location>
        <begin position="523"/>
        <end position="546"/>
    </location>
</feature>
<reference evidence="2 3" key="1">
    <citation type="submission" date="2014-02" db="EMBL/GenBank/DDBJ databases">
        <title>Kosmotoga genome sequencing.</title>
        <authorList>
            <person name="Pollo S.M."/>
            <person name="Charchuk R."/>
            <person name="Nesbo C.L."/>
        </authorList>
    </citation>
    <scope>NUCLEOTIDE SEQUENCE [LARGE SCALE GENOMIC DNA]</scope>
    <source>
        <strain evidence="2 3">S304</strain>
    </source>
</reference>
<dbReference type="Proteomes" id="UP000077339">
    <property type="component" value="Unassembled WGS sequence"/>
</dbReference>
<feature type="transmembrane region" description="Helical" evidence="1">
    <location>
        <begin position="347"/>
        <end position="366"/>
    </location>
</feature>
<dbReference type="SUPFAM" id="SSF82714">
    <property type="entry name" value="Multidrug efflux transporter AcrB TolC docking domain, DN and DC subdomains"/>
    <property type="match status" value="1"/>
</dbReference>
<dbReference type="SUPFAM" id="SSF82693">
    <property type="entry name" value="Multidrug efflux transporter AcrB pore domain, PN1, PN2, PC1 and PC2 subdomains"/>
    <property type="match status" value="3"/>
</dbReference>
<keyword evidence="3" id="KW-1185">Reference proteome</keyword>
<dbReference type="Pfam" id="PF00873">
    <property type="entry name" value="ACR_tran"/>
    <property type="match status" value="1"/>
</dbReference>
<feature type="transmembrane region" description="Helical" evidence="1">
    <location>
        <begin position="475"/>
        <end position="502"/>
    </location>
</feature>
<dbReference type="STRING" id="1453497.AT15_02220"/>
<organism evidence="2 3">
    <name type="scientific">Kosmotoga arenicorallina S304</name>
    <dbReference type="NCBI Taxonomy" id="1453497"/>
    <lineage>
        <taxon>Bacteria</taxon>
        <taxon>Thermotogati</taxon>
        <taxon>Thermotogota</taxon>
        <taxon>Thermotogae</taxon>
        <taxon>Kosmotogales</taxon>
        <taxon>Kosmotogaceae</taxon>
        <taxon>Kosmotoga</taxon>
    </lineage>
</organism>
<feature type="transmembrane region" description="Helical" evidence="1">
    <location>
        <begin position="917"/>
        <end position="942"/>
    </location>
</feature>
<dbReference type="Gene3D" id="3.30.70.1320">
    <property type="entry name" value="Multidrug efflux transporter AcrB pore domain like"/>
    <property type="match status" value="1"/>
</dbReference>
<feature type="transmembrane region" description="Helical" evidence="1">
    <location>
        <begin position="963"/>
        <end position="982"/>
    </location>
</feature>
<dbReference type="PANTHER" id="PTHR32063">
    <property type="match status" value="1"/>
</dbReference>
<proteinExistence type="predicted"/>
<accession>A0A176JZA1</accession>
<keyword evidence="1" id="KW-0472">Membrane</keyword>
<keyword evidence="1" id="KW-0812">Transmembrane</keyword>
<dbReference type="Gene3D" id="1.20.1640.10">
    <property type="entry name" value="Multidrug efflux transporter AcrB transmembrane domain"/>
    <property type="match status" value="2"/>
</dbReference>
<dbReference type="Gene3D" id="3.30.70.1430">
    <property type="entry name" value="Multidrug efflux transporter AcrB pore domain"/>
    <property type="match status" value="2"/>
</dbReference>
<dbReference type="PATRIC" id="fig|1453497.3.peg.443"/>
<gene>
    <name evidence="2" type="ORF">AT15_02220</name>
</gene>
<dbReference type="AlphaFoldDB" id="A0A176JZA1"/>
<dbReference type="OrthoDB" id="9757876at2"/>
<dbReference type="GO" id="GO:0042910">
    <property type="term" value="F:xenobiotic transmembrane transporter activity"/>
    <property type="evidence" value="ECO:0007669"/>
    <property type="project" value="TreeGrafter"/>
</dbReference>
<keyword evidence="1" id="KW-1133">Transmembrane helix</keyword>
<dbReference type="PANTHER" id="PTHR32063:SF0">
    <property type="entry name" value="SWARMING MOTILITY PROTEIN SWRC"/>
    <property type="match status" value="1"/>
</dbReference>
<feature type="transmembrane region" description="Helical" evidence="1">
    <location>
        <begin position="864"/>
        <end position="880"/>
    </location>
</feature>
<dbReference type="InterPro" id="IPR001036">
    <property type="entry name" value="Acrflvin-R"/>
</dbReference>
<evidence type="ECO:0000313" key="3">
    <source>
        <dbReference type="Proteomes" id="UP000077339"/>
    </source>
</evidence>
<feature type="transmembrane region" description="Helical" evidence="1">
    <location>
        <begin position="444"/>
        <end position="469"/>
    </location>
</feature>
<dbReference type="RefSeq" id="WP_068348244.1">
    <property type="nucleotide sequence ID" value="NZ_JFHK01000019.1"/>
</dbReference>
<name>A0A176JZA1_9BACT</name>
<evidence type="ECO:0008006" key="4">
    <source>
        <dbReference type="Google" id="ProtNLM"/>
    </source>
</evidence>
<dbReference type="InterPro" id="IPR027463">
    <property type="entry name" value="AcrB_DN_DC_subdom"/>
</dbReference>
<dbReference type="GO" id="GO:0005886">
    <property type="term" value="C:plasma membrane"/>
    <property type="evidence" value="ECO:0007669"/>
    <property type="project" value="TreeGrafter"/>
</dbReference>
<feature type="transmembrane region" description="Helical" evidence="1">
    <location>
        <begin position="994"/>
        <end position="1020"/>
    </location>
</feature>
<comment type="caution">
    <text evidence="2">The sequence shown here is derived from an EMBL/GenBank/DDBJ whole genome shotgun (WGS) entry which is preliminary data.</text>
</comment>
<evidence type="ECO:0000313" key="2">
    <source>
        <dbReference type="EMBL" id="OAA29356.1"/>
    </source>
</evidence>
<dbReference type="SUPFAM" id="SSF82866">
    <property type="entry name" value="Multidrug efflux transporter AcrB transmembrane domain"/>
    <property type="match status" value="2"/>
</dbReference>
<dbReference type="Gene3D" id="3.30.2090.10">
    <property type="entry name" value="Multidrug efflux transporter AcrB TolC docking domain, DN and DC subdomains"/>
    <property type="match status" value="2"/>
</dbReference>
<dbReference type="PRINTS" id="PR00702">
    <property type="entry name" value="ACRIFLAVINRP"/>
</dbReference>
<feature type="transmembrane region" description="Helical" evidence="1">
    <location>
        <begin position="887"/>
        <end position="911"/>
    </location>
</feature>
<dbReference type="Gene3D" id="3.30.70.1440">
    <property type="entry name" value="Multidrug efflux transporter AcrB pore domain"/>
    <property type="match status" value="1"/>
</dbReference>
<evidence type="ECO:0000256" key="1">
    <source>
        <dbReference type="SAM" id="Phobius"/>
    </source>
</evidence>
<feature type="transmembrane region" description="Helical" evidence="1">
    <location>
        <begin position="12"/>
        <end position="31"/>
    </location>
</feature>
<protein>
    <recommendedName>
        <fullName evidence="4">Acriflavin resistance protein</fullName>
    </recommendedName>
</protein>
<sequence length="1032" mass="111762">MWKSILSQFSRRPVAVFLLFSTLVFLGFFSWGKLPLDLLPNVDIPYAVVVTPYIGAGPEEVELNVTNQVESAIGLVSGVKSFRSQSVDGFSIVQIEFENGTDMNTAVSRIKQSLESFATGLPEGVDPIVVEFNPSMIPVYVLGLSSSDGDVAGASSDLQKSLSRVAGVANVEKLGIPEKEVRITLDKDKLSTYGIPYDILQTVLSKGVRYPMGNLENGDQVFRLSVSSQFESLDELRNTIIGIRGMDKMMTSSLTGQSLKLEGIPIPVRLKQIADVKLVDSETRGFVQVNGEGAAVLVVQKKGGTNTVKVARNIKQAINEWQNAHPDVQLITLSDSSKFTEKAVSGLFRNLIIGALVATIVILIFLKNLTATLAVALSMPLSLLIAVTLLYFSGLGLDMMTLGGLTMAVGMIVDNSIVVLEAIYRHLEEKKSPSEAAGLGGSEVVGAIFSSTLTTLAMFVPLAFISGFFSQFLKYFAIALALSLGASLLVAVVLVPAFSGFIKTKRQARHSLERIYKKWLTVLLRKKGIAIAVFLGIFIVGALLMATRNFELIPAMDSGIINISVRLPENTSYKTTKATVEKITEEILSNSDKYQLESLYANGGITGGIYSVLLGGSENTASVQLNLKAKRERTATSQEIAEAIRKKLMPLANELGVEIKVSAGGLEIENLMGSDIEVAFYSDDFQSLEEIVNQFAQKLKKINGVVNVSTNFEEKERNLELKIDRGKAIMAGVIPMQVIGAIQPYTMGIDLGDIFIKGERVPLKLGYETPEDGYQWLKSIPVNSMLGTSSYVGVVSQLGIKETPKSIDHENGHRVGYVEVSISGRALSQVIKDVNVLLQSDEKLSQFTPELGGQASNLQDTLKQFGFALVVGIILMYLVIGAQFESLVYPFVIFLTLPMAIVGVAVVSVLSGKAISIGSLMGILTLIGVTVNNGIVMVTYINQLRERGMELMRAIVEGAGRRLRPILMTSLTTVVALLPTIFSRAEGAELESPLALTIAAGLLFGVFFTLFLIPVLYSIFDKLSFRFKNKGS</sequence>